<name>A0A5P1FTC3_ASPOF</name>
<keyword evidence="5" id="KW-1185">Reference proteome</keyword>
<feature type="transmembrane region" description="Helical" evidence="2">
    <location>
        <begin position="130"/>
        <end position="153"/>
    </location>
</feature>
<keyword evidence="2" id="KW-0812">Transmembrane</keyword>
<accession>A0A5P1FTC3</accession>
<dbReference type="GO" id="GO:0005783">
    <property type="term" value="C:endoplasmic reticulum"/>
    <property type="evidence" value="ECO:0007669"/>
    <property type="project" value="TreeGrafter"/>
</dbReference>
<organism evidence="4 5">
    <name type="scientific">Asparagus officinalis</name>
    <name type="common">Garden asparagus</name>
    <dbReference type="NCBI Taxonomy" id="4686"/>
    <lineage>
        <taxon>Eukaryota</taxon>
        <taxon>Viridiplantae</taxon>
        <taxon>Streptophyta</taxon>
        <taxon>Embryophyta</taxon>
        <taxon>Tracheophyta</taxon>
        <taxon>Spermatophyta</taxon>
        <taxon>Magnoliopsida</taxon>
        <taxon>Liliopsida</taxon>
        <taxon>Asparagales</taxon>
        <taxon>Asparagaceae</taxon>
        <taxon>Asparagoideae</taxon>
        <taxon>Asparagus</taxon>
    </lineage>
</organism>
<dbReference type="PANTHER" id="PTHR10984:SF56">
    <property type="entry name" value="ENDOPLASMIC RETICULUM-GOLGI INTERMEDIATE COMPARTMENT PROTEIN 3-LIKE"/>
    <property type="match status" value="1"/>
</dbReference>
<dbReference type="InterPro" id="IPR045888">
    <property type="entry name" value="Erv"/>
</dbReference>
<dbReference type="Pfam" id="PF07970">
    <property type="entry name" value="COPIIcoated_ERV"/>
    <property type="match status" value="1"/>
</dbReference>
<reference evidence="5" key="1">
    <citation type="journal article" date="2017" name="Nat. Commun.">
        <title>The asparagus genome sheds light on the origin and evolution of a young Y chromosome.</title>
        <authorList>
            <person name="Harkess A."/>
            <person name="Zhou J."/>
            <person name="Xu C."/>
            <person name="Bowers J.E."/>
            <person name="Van der Hulst R."/>
            <person name="Ayyampalayam S."/>
            <person name="Mercati F."/>
            <person name="Riccardi P."/>
            <person name="McKain M.R."/>
            <person name="Kakrana A."/>
            <person name="Tang H."/>
            <person name="Ray J."/>
            <person name="Groenendijk J."/>
            <person name="Arikit S."/>
            <person name="Mathioni S.M."/>
            <person name="Nakano M."/>
            <person name="Shan H."/>
            <person name="Telgmann-Rauber A."/>
            <person name="Kanno A."/>
            <person name="Yue Z."/>
            <person name="Chen H."/>
            <person name="Li W."/>
            <person name="Chen Y."/>
            <person name="Xu X."/>
            <person name="Zhang Y."/>
            <person name="Luo S."/>
            <person name="Chen H."/>
            <person name="Gao J."/>
            <person name="Mao Z."/>
            <person name="Pires J.C."/>
            <person name="Luo M."/>
            <person name="Kudrna D."/>
            <person name="Wing R.A."/>
            <person name="Meyers B.C."/>
            <person name="Yi K."/>
            <person name="Kong H."/>
            <person name="Lavrijsen P."/>
            <person name="Sunseri F."/>
            <person name="Falavigna A."/>
            <person name="Ye Y."/>
            <person name="Leebens-Mack J.H."/>
            <person name="Chen G."/>
        </authorList>
    </citation>
    <scope>NUCLEOTIDE SEQUENCE [LARGE SCALE GENOMIC DNA]</scope>
    <source>
        <strain evidence="5">cv. DH0086</strain>
    </source>
</reference>
<dbReference type="AlphaFoldDB" id="A0A5P1FTC3"/>
<proteinExistence type="predicted"/>
<feature type="transmembrane region" description="Helical" evidence="2">
    <location>
        <begin position="12"/>
        <end position="41"/>
    </location>
</feature>
<evidence type="ECO:0000256" key="2">
    <source>
        <dbReference type="SAM" id="Phobius"/>
    </source>
</evidence>
<keyword evidence="2" id="KW-0472">Membrane</keyword>
<dbReference type="Proteomes" id="UP000243459">
    <property type="component" value="Chromosome 1"/>
</dbReference>
<sequence length="169" mass="18430">MAASPSAEWRFLYPVISISFISLLLFLSAISGLTASSYFLFSRLPTPSSSRRGPAALPSFAYLITGARGDASSPPPPPRSLPPEKPFSVTEHFGDDSNVHPKPPPGVYFIYDFSPIKVIYTEGKVSFLHFLTNICAIIGGVFTVAGIIDSFIYHGQRAIKKKIDLGKHR</sequence>
<feature type="compositionally biased region" description="Pro residues" evidence="1">
    <location>
        <begin position="73"/>
        <end position="85"/>
    </location>
</feature>
<evidence type="ECO:0000313" key="4">
    <source>
        <dbReference type="EMBL" id="ONK81556.1"/>
    </source>
</evidence>
<dbReference type="PANTHER" id="PTHR10984">
    <property type="entry name" value="ENDOPLASMIC RETICULUM-GOLGI INTERMEDIATE COMPARTMENT PROTEIN"/>
    <property type="match status" value="1"/>
</dbReference>
<dbReference type="InterPro" id="IPR012936">
    <property type="entry name" value="Erv_C"/>
</dbReference>
<feature type="domain" description="Endoplasmic reticulum vesicle transporter C-terminal" evidence="3">
    <location>
        <begin position="86"/>
        <end position="149"/>
    </location>
</feature>
<dbReference type="Gramene" id="ONK81556">
    <property type="protein sequence ID" value="ONK81556"/>
    <property type="gene ID" value="A4U43_C01F30470"/>
</dbReference>
<evidence type="ECO:0000256" key="1">
    <source>
        <dbReference type="SAM" id="MobiDB-lite"/>
    </source>
</evidence>
<protein>
    <recommendedName>
        <fullName evidence="3">Endoplasmic reticulum vesicle transporter C-terminal domain-containing protein</fullName>
    </recommendedName>
</protein>
<evidence type="ECO:0000259" key="3">
    <source>
        <dbReference type="Pfam" id="PF07970"/>
    </source>
</evidence>
<gene>
    <name evidence="4" type="ORF">A4U43_C01F30470</name>
</gene>
<keyword evidence="2" id="KW-1133">Transmembrane helix</keyword>
<evidence type="ECO:0000313" key="5">
    <source>
        <dbReference type="Proteomes" id="UP000243459"/>
    </source>
</evidence>
<dbReference type="GO" id="GO:0030134">
    <property type="term" value="C:COPII-coated ER to Golgi transport vesicle"/>
    <property type="evidence" value="ECO:0007669"/>
    <property type="project" value="TreeGrafter"/>
</dbReference>
<dbReference type="EMBL" id="CM007381">
    <property type="protein sequence ID" value="ONK81556.1"/>
    <property type="molecule type" value="Genomic_DNA"/>
</dbReference>
<feature type="region of interest" description="Disordered" evidence="1">
    <location>
        <begin position="68"/>
        <end position="87"/>
    </location>
</feature>